<protein>
    <recommendedName>
        <fullName evidence="2">Ig-like domain-containing protein</fullName>
    </recommendedName>
</protein>
<evidence type="ECO:0000259" key="2">
    <source>
        <dbReference type="PROSITE" id="PS50835"/>
    </source>
</evidence>
<dbReference type="InterPro" id="IPR036179">
    <property type="entry name" value="Ig-like_dom_sf"/>
</dbReference>
<dbReference type="PANTHER" id="PTHR23278">
    <property type="entry name" value="SIDESTEP PROTEIN"/>
    <property type="match status" value="1"/>
</dbReference>
<dbReference type="SUPFAM" id="SSF48726">
    <property type="entry name" value="Immunoglobulin"/>
    <property type="match status" value="1"/>
</dbReference>
<evidence type="ECO:0000313" key="4">
    <source>
        <dbReference type="Proteomes" id="UP001162156"/>
    </source>
</evidence>
<feature type="signal peptide" evidence="1">
    <location>
        <begin position="1"/>
        <end position="21"/>
    </location>
</feature>
<dbReference type="Gene3D" id="2.60.40.10">
    <property type="entry name" value="Immunoglobulins"/>
    <property type="match status" value="2"/>
</dbReference>
<evidence type="ECO:0000256" key="1">
    <source>
        <dbReference type="SAM" id="SignalP"/>
    </source>
</evidence>
<dbReference type="EMBL" id="JANEYF010002844">
    <property type="protein sequence ID" value="KAJ8941646.1"/>
    <property type="molecule type" value="Genomic_DNA"/>
</dbReference>
<dbReference type="InterPro" id="IPR013783">
    <property type="entry name" value="Ig-like_fold"/>
</dbReference>
<feature type="chain" id="PRO_5043821374" description="Ig-like domain-containing protein" evidence="1">
    <location>
        <begin position="22"/>
        <end position="185"/>
    </location>
</feature>
<dbReference type="PROSITE" id="PS50835">
    <property type="entry name" value="IG_LIKE"/>
    <property type="match status" value="1"/>
</dbReference>
<keyword evidence="4" id="KW-1185">Reference proteome</keyword>
<accession>A0AAV8XRI0</accession>
<feature type="non-terminal residue" evidence="3">
    <location>
        <position position="1"/>
    </location>
</feature>
<dbReference type="Proteomes" id="UP001162156">
    <property type="component" value="Unassembled WGS sequence"/>
</dbReference>
<sequence>VISTRMFTLSLCLLSVQPSAPRIFDTEGREVKLNSPAGPFLEGHELFLSCQVTGGNPKPSLTWWYNGTILDGVIDSSRASFTTVNQLIINNTPRHFKGARFECRASSSENAGDIIREVPLTIFCKYISNKIKANTEEETDTFTGSILSLNVVAEDDGKDLVCRAHNPRFPGGSAEDRRQIHVACK</sequence>
<dbReference type="Pfam" id="PF13927">
    <property type="entry name" value="Ig_3"/>
    <property type="match status" value="1"/>
</dbReference>
<dbReference type="PANTHER" id="PTHR23278:SF4">
    <property type="entry name" value="SIDESTEP, ISOFORM C"/>
    <property type="match status" value="1"/>
</dbReference>
<dbReference type="InterPro" id="IPR007110">
    <property type="entry name" value="Ig-like_dom"/>
</dbReference>
<reference evidence="3" key="1">
    <citation type="journal article" date="2023" name="Insect Mol. Biol.">
        <title>Genome sequencing provides insights into the evolution of gene families encoding plant cell wall-degrading enzymes in longhorned beetles.</title>
        <authorList>
            <person name="Shin N.R."/>
            <person name="Okamura Y."/>
            <person name="Kirsch R."/>
            <person name="Pauchet Y."/>
        </authorList>
    </citation>
    <scope>NUCLEOTIDE SEQUENCE</scope>
    <source>
        <strain evidence="3">RBIC_L_NR</strain>
    </source>
</reference>
<gene>
    <name evidence="3" type="ORF">NQ314_010290</name>
</gene>
<organism evidence="3 4">
    <name type="scientific">Rhamnusium bicolor</name>
    <dbReference type="NCBI Taxonomy" id="1586634"/>
    <lineage>
        <taxon>Eukaryota</taxon>
        <taxon>Metazoa</taxon>
        <taxon>Ecdysozoa</taxon>
        <taxon>Arthropoda</taxon>
        <taxon>Hexapoda</taxon>
        <taxon>Insecta</taxon>
        <taxon>Pterygota</taxon>
        <taxon>Neoptera</taxon>
        <taxon>Endopterygota</taxon>
        <taxon>Coleoptera</taxon>
        <taxon>Polyphaga</taxon>
        <taxon>Cucujiformia</taxon>
        <taxon>Chrysomeloidea</taxon>
        <taxon>Cerambycidae</taxon>
        <taxon>Lepturinae</taxon>
        <taxon>Rhagiini</taxon>
        <taxon>Rhamnusium</taxon>
    </lineage>
</organism>
<evidence type="ECO:0000313" key="3">
    <source>
        <dbReference type="EMBL" id="KAJ8941646.1"/>
    </source>
</evidence>
<keyword evidence="1" id="KW-0732">Signal</keyword>
<comment type="caution">
    <text evidence="3">The sequence shown here is derived from an EMBL/GenBank/DDBJ whole genome shotgun (WGS) entry which is preliminary data.</text>
</comment>
<proteinExistence type="predicted"/>
<feature type="domain" description="Ig-like" evidence="2">
    <location>
        <begin position="21"/>
        <end position="121"/>
    </location>
</feature>
<dbReference type="AlphaFoldDB" id="A0AAV8XRI0"/>
<name>A0AAV8XRI0_9CUCU</name>